<dbReference type="SUPFAM" id="SSF53474">
    <property type="entry name" value="alpha/beta-Hydrolases"/>
    <property type="match status" value="1"/>
</dbReference>
<dbReference type="AlphaFoldDB" id="A0A0B4FF62"/>
<dbReference type="PANTHER" id="PTHR37017">
    <property type="entry name" value="AB HYDROLASE-1 DOMAIN-CONTAINING PROTEIN-RELATED"/>
    <property type="match status" value="1"/>
</dbReference>
<dbReference type="Pfam" id="PF12697">
    <property type="entry name" value="Abhydrolase_6"/>
    <property type="match status" value="1"/>
</dbReference>
<name>A0A0B4FF62_METAF</name>
<evidence type="ECO:0000313" key="2">
    <source>
        <dbReference type="EMBL" id="KID69068.1"/>
    </source>
</evidence>
<proteinExistence type="predicted"/>
<feature type="domain" description="AB hydrolase-1" evidence="1">
    <location>
        <begin position="6"/>
        <end position="246"/>
    </location>
</feature>
<dbReference type="InterPro" id="IPR052897">
    <property type="entry name" value="Sec-Metab_Biosynth_Hydrolase"/>
</dbReference>
<feature type="non-terminal residue" evidence="2">
    <location>
        <position position="1"/>
    </location>
</feature>
<reference evidence="2 3" key="1">
    <citation type="journal article" date="2014" name="Proc. Natl. Acad. Sci. U.S.A.">
        <title>Trajectory and genomic determinants of fungal-pathogen speciation and host adaptation.</title>
        <authorList>
            <person name="Hu X."/>
            <person name="Xiao G."/>
            <person name="Zheng P."/>
            <person name="Shang Y."/>
            <person name="Su Y."/>
            <person name="Zhang X."/>
            <person name="Liu X."/>
            <person name="Zhan S."/>
            <person name="St Leger R.J."/>
            <person name="Wang C."/>
        </authorList>
    </citation>
    <scope>NUCLEOTIDE SEQUENCE [LARGE SCALE GENOMIC DNA]</scope>
    <source>
        <strain evidence="2 3">ARSEF 549</strain>
    </source>
</reference>
<sequence>MDKPALLLIGGGWHTPDSYSKLINALETAGYQVHCPPLPSMNQERPPTASLADDSEHIRACAEQLIEDGRRIIAIMHSYGGQVGTNCLHGLGVKTLSAMGRSGGVSHLVYLCAFALPEGGSMAGKVREMGHEALMPIAFDFADDMTVLCRDPKTQLVGEDAGEKESENYLPSLVRWNGQAMYDSISHCAWREIPVTYVYTTNDATVPLDYQKSMVALLEEQGQTVKTCELQTGHCPNLTATDGVVAIINEVVKGEA</sequence>
<dbReference type="HOGENOM" id="CLU_046066_1_3_1"/>
<dbReference type="VEuPathDB" id="FungiDB:MAN_01582"/>
<accession>A0A0B4FF62</accession>
<organism evidence="2 3">
    <name type="scientific">Metarhizium anisopliae (strain ARSEF 549)</name>
    <dbReference type="NCBI Taxonomy" id="3151832"/>
    <lineage>
        <taxon>Eukaryota</taxon>
        <taxon>Fungi</taxon>
        <taxon>Dikarya</taxon>
        <taxon>Ascomycota</taxon>
        <taxon>Pezizomycotina</taxon>
        <taxon>Sordariomycetes</taxon>
        <taxon>Hypocreomycetidae</taxon>
        <taxon>Hypocreales</taxon>
        <taxon>Clavicipitaceae</taxon>
        <taxon>Metarhizium</taxon>
    </lineage>
</organism>
<comment type="caution">
    <text evidence="2">The sequence shown here is derived from an EMBL/GenBank/DDBJ whole genome shotgun (WGS) entry which is preliminary data.</text>
</comment>
<dbReference type="Gene3D" id="3.40.50.1820">
    <property type="entry name" value="alpha/beta hydrolase"/>
    <property type="match status" value="1"/>
</dbReference>
<protein>
    <recommendedName>
        <fullName evidence="1">AB hydrolase-1 domain-containing protein</fullName>
    </recommendedName>
</protein>
<evidence type="ECO:0000259" key="1">
    <source>
        <dbReference type="Pfam" id="PF12697"/>
    </source>
</evidence>
<dbReference type="InterPro" id="IPR029058">
    <property type="entry name" value="AB_hydrolase_fold"/>
</dbReference>
<evidence type="ECO:0000313" key="3">
    <source>
        <dbReference type="Proteomes" id="UP000031186"/>
    </source>
</evidence>
<keyword evidence="3" id="KW-1185">Reference proteome</keyword>
<dbReference type="PANTHER" id="PTHR37017:SF10">
    <property type="entry name" value="AB HYDROLASE-1 DOMAIN-CONTAINING PROTEIN"/>
    <property type="match status" value="1"/>
</dbReference>
<dbReference type="EMBL" id="AZNF01000002">
    <property type="protein sequence ID" value="KID69068.1"/>
    <property type="molecule type" value="Genomic_DNA"/>
</dbReference>
<dbReference type="InterPro" id="IPR000073">
    <property type="entry name" value="AB_hydrolase_1"/>
</dbReference>
<gene>
    <name evidence="2" type="ORF">MAN_01582</name>
</gene>
<dbReference type="Proteomes" id="UP000031186">
    <property type="component" value="Unassembled WGS sequence"/>
</dbReference>